<name>A0A7D6Z5I8_9NOCA</name>
<dbReference type="RefSeq" id="WP_181583138.1">
    <property type="nucleotide sequence ID" value="NZ_CP059399.1"/>
</dbReference>
<evidence type="ECO:0000313" key="2">
    <source>
        <dbReference type="Proteomes" id="UP000515512"/>
    </source>
</evidence>
<reference evidence="1 2" key="1">
    <citation type="submission" date="2020-07" db="EMBL/GenBank/DDBJ databases">
        <authorList>
            <person name="Zhuang K."/>
            <person name="Ran Y."/>
        </authorList>
    </citation>
    <scope>NUCLEOTIDE SEQUENCE [LARGE SCALE GENOMIC DNA]</scope>
    <source>
        <strain evidence="1 2">WCH-YHL-001</strain>
    </source>
</reference>
<evidence type="ECO:0000313" key="1">
    <source>
        <dbReference type="EMBL" id="QLY31964.1"/>
    </source>
</evidence>
<dbReference type="InterPro" id="IPR025680">
    <property type="entry name" value="DddI"/>
</dbReference>
<dbReference type="Proteomes" id="UP000515512">
    <property type="component" value="Chromosome"/>
</dbReference>
<protein>
    <submittedName>
        <fullName evidence="1">Uncharacterized protein</fullName>
    </submittedName>
</protein>
<dbReference type="AlphaFoldDB" id="A0A7D6Z5I8"/>
<sequence>MKIDIVAQYLPEHGMNPIRPSSGEDLAKLVDEMADLEDPSYSYLSIFASGPDGYDIASVGVGVQPGGTTCGISFVGHNGAFFSKGSNEVNEPIVYLNFGNAIRFPDDSNITKSDLKNALVQLYDRDGAMPDSIEWQDWYEIEPE</sequence>
<organism evidence="1 2">
    <name type="scientific">Nocardia huaxiensis</name>
    <dbReference type="NCBI Taxonomy" id="2755382"/>
    <lineage>
        <taxon>Bacteria</taxon>
        <taxon>Bacillati</taxon>
        <taxon>Actinomycetota</taxon>
        <taxon>Actinomycetes</taxon>
        <taxon>Mycobacteriales</taxon>
        <taxon>Nocardiaceae</taxon>
        <taxon>Nocardia</taxon>
    </lineage>
</organism>
<gene>
    <name evidence="1" type="ORF">H0264_06605</name>
</gene>
<proteinExistence type="predicted"/>
<dbReference type="EMBL" id="CP059399">
    <property type="protein sequence ID" value="QLY31964.1"/>
    <property type="molecule type" value="Genomic_DNA"/>
</dbReference>
<accession>A0A7D6Z5I8</accession>
<keyword evidence="2" id="KW-1185">Reference proteome</keyword>
<dbReference type="Pfam" id="PF14430">
    <property type="entry name" value="Imm1"/>
    <property type="match status" value="1"/>
</dbReference>
<dbReference type="KEGG" id="nhu:H0264_06605"/>